<evidence type="ECO:0000313" key="2">
    <source>
        <dbReference type="EMBL" id="RAI58164.1"/>
    </source>
</evidence>
<keyword evidence="1" id="KW-0812">Transmembrane</keyword>
<protein>
    <submittedName>
        <fullName evidence="2">Uncharacterized protein</fullName>
    </submittedName>
</protein>
<evidence type="ECO:0000313" key="3">
    <source>
        <dbReference type="Proteomes" id="UP000249065"/>
    </source>
</evidence>
<dbReference type="Proteomes" id="UP000249065">
    <property type="component" value="Unassembled WGS sequence"/>
</dbReference>
<reference evidence="3" key="1">
    <citation type="submission" date="2018-06" db="EMBL/GenBank/DDBJ databases">
        <authorList>
            <person name="Khan S.A."/>
        </authorList>
    </citation>
    <scope>NUCLEOTIDE SEQUENCE [LARGE SCALE GENOMIC DNA]</scope>
    <source>
        <strain evidence="3">DB-1506</strain>
    </source>
</reference>
<gene>
    <name evidence="2" type="ORF">DOO78_15655</name>
</gene>
<keyword evidence="1" id="KW-1133">Transmembrane helix</keyword>
<proteinExistence type="predicted"/>
<name>A0A327M778_9PROT</name>
<feature type="transmembrane region" description="Helical" evidence="1">
    <location>
        <begin position="23"/>
        <end position="43"/>
    </location>
</feature>
<comment type="caution">
    <text evidence="2">The sequence shown here is derived from an EMBL/GenBank/DDBJ whole genome shotgun (WGS) entry which is preliminary data.</text>
</comment>
<keyword evidence="3" id="KW-1185">Reference proteome</keyword>
<dbReference type="AlphaFoldDB" id="A0A327M778"/>
<keyword evidence="1" id="KW-0472">Membrane</keyword>
<dbReference type="EMBL" id="QLIX01000011">
    <property type="protein sequence ID" value="RAI58164.1"/>
    <property type="molecule type" value="Genomic_DNA"/>
</dbReference>
<organism evidence="2 3">
    <name type="scientific">Roseicella frigidaeris</name>
    <dbReference type="NCBI Taxonomy" id="2230885"/>
    <lineage>
        <taxon>Bacteria</taxon>
        <taxon>Pseudomonadati</taxon>
        <taxon>Pseudomonadota</taxon>
        <taxon>Alphaproteobacteria</taxon>
        <taxon>Acetobacterales</taxon>
        <taxon>Roseomonadaceae</taxon>
        <taxon>Roseicella</taxon>
    </lineage>
</organism>
<evidence type="ECO:0000256" key="1">
    <source>
        <dbReference type="SAM" id="Phobius"/>
    </source>
</evidence>
<sequence length="64" mass="6914">MVAALPRPEIRLPEKEPRRRPDLVGLIGLAVILAVLGGAYLLFPVVQRAISYQDCIASGRITGC</sequence>
<accession>A0A327M778</accession>